<dbReference type="PANTHER" id="PTHR30069">
    <property type="entry name" value="TONB-DEPENDENT OUTER MEMBRANE RECEPTOR"/>
    <property type="match status" value="1"/>
</dbReference>
<dbReference type="InterPro" id="IPR012910">
    <property type="entry name" value="Plug_dom"/>
</dbReference>
<keyword evidence="4" id="KW-1185">Reference proteome</keyword>
<organism evidence="3 4">
    <name type="scientific">Algoriphagus hitonicola</name>
    <dbReference type="NCBI Taxonomy" id="435880"/>
    <lineage>
        <taxon>Bacteria</taxon>
        <taxon>Pseudomonadati</taxon>
        <taxon>Bacteroidota</taxon>
        <taxon>Cytophagia</taxon>
        <taxon>Cytophagales</taxon>
        <taxon>Cyclobacteriaceae</taxon>
        <taxon>Algoriphagus</taxon>
    </lineage>
</organism>
<dbReference type="EMBL" id="FOPC01000002">
    <property type="protein sequence ID" value="SFG24975.1"/>
    <property type="molecule type" value="Genomic_DNA"/>
</dbReference>
<accession>A0A1I2Q918</accession>
<dbReference type="SUPFAM" id="SSF56935">
    <property type="entry name" value="Porins"/>
    <property type="match status" value="1"/>
</dbReference>
<gene>
    <name evidence="3" type="ORF">SAMN04487988_102175</name>
</gene>
<feature type="domain" description="TonB-dependent receptor plug" evidence="2">
    <location>
        <begin position="140"/>
        <end position="217"/>
    </location>
</feature>
<protein>
    <submittedName>
        <fullName evidence="3">Outer membrane receptor proteins, mostly Fe transport</fullName>
    </submittedName>
</protein>
<reference evidence="4" key="1">
    <citation type="submission" date="2016-10" db="EMBL/GenBank/DDBJ databases">
        <authorList>
            <person name="Varghese N."/>
            <person name="Submissions S."/>
        </authorList>
    </citation>
    <scope>NUCLEOTIDE SEQUENCE [LARGE SCALE GENOMIC DNA]</scope>
    <source>
        <strain evidence="4">DSM 19315</strain>
    </source>
</reference>
<dbReference type="Pfam" id="PF13715">
    <property type="entry name" value="CarbopepD_reg_2"/>
    <property type="match status" value="1"/>
</dbReference>
<dbReference type="GO" id="GO:0044718">
    <property type="term" value="P:siderophore transmembrane transport"/>
    <property type="evidence" value="ECO:0007669"/>
    <property type="project" value="TreeGrafter"/>
</dbReference>
<name>A0A1I2Q918_9BACT</name>
<dbReference type="AlphaFoldDB" id="A0A1I2Q918"/>
<dbReference type="Proteomes" id="UP000199642">
    <property type="component" value="Unassembled WGS sequence"/>
</dbReference>
<keyword evidence="3" id="KW-0675">Receptor</keyword>
<dbReference type="Pfam" id="PF07715">
    <property type="entry name" value="Plug"/>
    <property type="match status" value="1"/>
</dbReference>
<dbReference type="OrthoDB" id="1075473at2"/>
<dbReference type="Gene3D" id="2.60.40.1120">
    <property type="entry name" value="Carboxypeptidase-like, regulatory domain"/>
    <property type="match status" value="1"/>
</dbReference>
<dbReference type="RefSeq" id="WP_092788932.1">
    <property type="nucleotide sequence ID" value="NZ_FOPC01000002.1"/>
</dbReference>
<dbReference type="STRING" id="435880.SAMN04487988_102175"/>
<evidence type="ECO:0000256" key="1">
    <source>
        <dbReference type="ARBA" id="ARBA00022729"/>
    </source>
</evidence>
<evidence type="ECO:0000259" key="2">
    <source>
        <dbReference type="Pfam" id="PF07715"/>
    </source>
</evidence>
<evidence type="ECO:0000313" key="4">
    <source>
        <dbReference type="Proteomes" id="UP000199642"/>
    </source>
</evidence>
<dbReference type="InterPro" id="IPR008969">
    <property type="entry name" value="CarboxyPept-like_regulatory"/>
</dbReference>
<dbReference type="GO" id="GO:0015344">
    <property type="term" value="F:siderophore uptake transmembrane transporter activity"/>
    <property type="evidence" value="ECO:0007669"/>
    <property type="project" value="TreeGrafter"/>
</dbReference>
<dbReference type="GO" id="GO:0009279">
    <property type="term" value="C:cell outer membrane"/>
    <property type="evidence" value="ECO:0007669"/>
    <property type="project" value="TreeGrafter"/>
</dbReference>
<dbReference type="InterPro" id="IPR039426">
    <property type="entry name" value="TonB-dep_rcpt-like"/>
</dbReference>
<keyword evidence="1" id="KW-0732">Signal</keyword>
<dbReference type="PANTHER" id="PTHR30069:SF29">
    <property type="entry name" value="HEMOGLOBIN AND HEMOGLOBIN-HAPTOGLOBIN-BINDING PROTEIN 1-RELATED"/>
    <property type="match status" value="1"/>
</dbReference>
<proteinExistence type="predicted"/>
<evidence type="ECO:0000313" key="3">
    <source>
        <dbReference type="EMBL" id="SFG24975.1"/>
    </source>
</evidence>
<sequence>MDRRIILYLFFFLSPFLAFGQTQISGRVFDEQGEPLPGVNVFIKNSYDGATSLGDGSFEFLTSLAGEQSLVLRLLGFHEVELTVQVLGDSLNVPDQFLREAITEMNAVTISAGAMEASDEKKSVILRPLDIVTTPSAMGDIVGAFQTLPGTSTVGNDGRLFVRGGDASEVGIYIDGLRVGNAYGTTAGNVPTRTRFNPNLFKGTFFSTGGYSAEYGQALSSTLALNTKDLSLRSQGDVSLMSVGGGYSHTWANEKQSLTASVNYFDLKPYQGLIKQDFDFKRAPWGRDAELALQKKFSKGGIWKVLARTEAGGMKLGEQSPGETLVQSIDLRNRYSFIQSNWRKSFESGWTIFGGAALSDNSDQLNLDSLNLNRENFLFHSKFSAIHDFSDRLSVNSGLEYFVHRYGESRSQHNQLRNFDDGQLFAFTEWDYYLSKNWVLRSGIRWGNSSLNQETWLDPRVSLAFRLSEQSQVSLAGGSFSQLPVDNLRVLNPQLKNLESNHLILNYLLQTKGLTFRAETFYKSYEELILFEGYPQFPMNPRNGGKGFARGVDIFLRDRKSLKNTDYWITYSFVDSKRQFDQFQTQVQPGFAPKHNFSVVVKHFVTDIKSQMGMSFSWNDGFPYTDPNFHGEMNRKTKSFQNLSLSWSYLPRQNLIIHGAVSNALGAENVFGYQFSPNADESGNFDSKAIGQPAPRFFFLGVFLTLSKDKTANQLNNL</sequence>
<dbReference type="SUPFAM" id="SSF49464">
    <property type="entry name" value="Carboxypeptidase regulatory domain-like"/>
    <property type="match status" value="1"/>
</dbReference>